<feature type="compositionally biased region" description="Basic and acidic residues" evidence="2">
    <location>
        <begin position="1"/>
        <end position="16"/>
    </location>
</feature>
<evidence type="ECO:0000256" key="1">
    <source>
        <dbReference type="SAM" id="Coils"/>
    </source>
</evidence>
<evidence type="ECO:0000313" key="3">
    <source>
        <dbReference type="EMBL" id="TGZ79929.1"/>
    </source>
</evidence>
<name>A0A4S2MTR3_9PEZI</name>
<feature type="compositionally biased region" description="Basic and acidic residues" evidence="2">
    <location>
        <begin position="282"/>
        <end position="305"/>
    </location>
</feature>
<gene>
    <name evidence="3" type="ORF">EX30DRAFT_396736</name>
</gene>
<dbReference type="EMBL" id="ML220128">
    <property type="protein sequence ID" value="TGZ79929.1"/>
    <property type="molecule type" value="Genomic_DNA"/>
</dbReference>
<accession>A0A4S2MTR3</accession>
<evidence type="ECO:0000256" key="2">
    <source>
        <dbReference type="SAM" id="MobiDB-lite"/>
    </source>
</evidence>
<dbReference type="AlphaFoldDB" id="A0A4S2MTR3"/>
<dbReference type="Proteomes" id="UP000298138">
    <property type="component" value="Unassembled WGS sequence"/>
</dbReference>
<feature type="compositionally biased region" description="Low complexity" evidence="2">
    <location>
        <begin position="128"/>
        <end position="140"/>
    </location>
</feature>
<protein>
    <submittedName>
        <fullName evidence="3">Uncharacterized protein</fullName>
    </submittedName>
</protein>
<feature type="coiled-coil region" evidence="1">
    <location>
        <begin position="184"/>
        <end position="218"/>
    </location>
</feature>
<dbReference type="InParanoid" id="A0A4S2MTR3"/>
<feature type="region of interest" description="Disordered" evidence="2">
    <location>
        <begin position="1"/>
        <end position="64"/>
    </location>
</feature>
<sequence length="305" mass="33005">MGERERSEVNMQKESEAMPVGLGIQYTATSGEDESSNTDYEHPGDKDARSDVVIIGDDPKETFSNSTIEHYTETRPPFFCNPSYLDSSPTSTSSSSSEFYTDNDQAEFLTEGDISQLLDTFETISLQTPSTTSSVSVSPPISLPPSRPLTPTSPGTYNLVTKLHTFQSQITSLKSANTEFAKAHAELSIERGEWMRRAQELERENGEIMGAVEELREMVQIQRGVVEALMKEMEEGGVVGEGGGKKGVLVVPKGMGEVVRKAVGEGVLVEEEGEQDGGAGGEDGKEVGMDGGRKLGQREILGEIL</sequence>
<evidence type="ECO:0000313" key="4">
    <source>
        <dbReference type="Proteomes" id="UP000298138"/>
    </source>
</evidence>
<proteinExistence type="predicted"/>
<keyword evidence="4" id="KW-1185">Reference proteome</keyword>
<feature type="region of interest" description="Disordered" evidence="2">
    <location>
        <begin position="266"/>
        <end position="305"/>
    </location>
</feature>
<feature type="compositionally biased region" description="Basic and acidic residues" evidence="2">
    <location>
        <begin position="39"/>
        <end position="50"/>
    </location>
</feature>
<feature type="region of interest" description="Disordered" evidence="2">
    <location>
        <begin position="128"/>
        <end position="152"/>
    </location>
</feature>
<organism evidence="3 4">
    <name type="scientific">Ascodesmis nigricans</name>
    <dbReference type="NCBI Taxonomy" id="341454"/>
    <lineage>
        <taxon>Eukaryota</taxon>
        <taxon>Fungi</taxon>
        <taxon>Dikarya</taxon>
        <taxon>Ascomycota</taxon>
        <taxon>Pezizomycotina</taxon>
        <taxon>Pezizomycetes</taxon>
        <taxon>Pezizales</taxon>
        <taxon>Ascodesmidaceae</taxon>
        <taxon>Ascodesmis</taxon>
    </lineage>
</organism>
<keyword evidence="1" id="KW-0175">Coiled coil</keyword>
<reference evidence="3 4" key="1">
    <citation type="submission" date="2019-04" db="EMBL/GenBank/DDBJ databases">
        <title>Comparative genomics and transcriptomics to analyze fruiting body development in filamentous ascomycetes.</title>
        <authorList>
            <consortium name="DOE Joint Genome Institute"/>
            <person name="Lutkenhaus R."/>
            <person name="Traeger S."/>
            <person name="Breuer J."/>
            <person name="Kuo A."/>
            <person name="Lipzen A."/>
            <person name="Pangilinan J."/>
            <person name="Dilworth D."/>
            <person name="Sandor L."/>
            <person name="Poggeler S."/>
            <person name="Barry K."/>
            <person name="Grigoriev I.V."/>
            <person name="Nowrousian M."/>
        </authorList>
    </citation>
    <scope>NUCLEOTIDE SEQUENCE [LARGE SCALE GENOMIC DNA]</scope>
    <source>
        <strain evidence="3 4">CBS 389.68</strain>
    </source>
</reference>